<protein>
    <recommendedName>
        <fullName evidence="5">Phage holin family protein</fullName>
    </recommendedName>
</protein>
<sequence>MSENKSIGGALVDVFDAAVSLVKTEVTLLARRIGQIAKAKGLGVVLLLGAVAPLTMALIFLILAVFYGLMRLGLGAWAAALVIALVSFVVTGVLVMMGIKKLTADVDDGTGHGRSDHDHDAPRPQGQAHGHAAATAAAGGERPHGDIMNPETRAQHEREREQQQRRMEEMREQRERERQYVAEHGIPVSTKPTFEEDMK</sequence>
<keyword evidence="2" id="KW-0472">Membrane</keyword>
<evidence type="ECO:0000313" key="4">
    <source>
        <dbReference type="Proteomes" id="UP000008635"/>
    </source>
</evidence>
<dbReference type="Pfam" id="PF07332">
    <property type="entry name" value="Phage_holin_3_6"/>
    <property type="match status" value="1"/>
</dbReference>
<dbReference type="RefSeq" id="WP_013557624.1">
    <property type="nucleotide sequence ID" value="NC_014958.1"/>
</dbReference>
<feature type="compositionally biased region" description="Basic and acidic residues" evidence="1">
    <location>
        <begin position="153"/>
        <end position="181"/>
    </location>
</feature>
<keyword evidence="4" id="KW-1185">Reference proteome</keyword>
<dbReference type="AlphaFoldDB" id="E8UAN0"/>
<feature type="transmembrane region" description="Helical" evidence="2">
    <location>
        <begin position="74"/>
        <end position="95"/>
    </location>
</feature>
<keyword evidence="2" id="KW-1133">Transmembrane helix</keyword>
<name>E8UAN0_DEIML</name>
<proteinExistence type="predicted"/>
<accession>E8UAN0</accession>
<dbReference type="InterPro" id="IPR009937">
    <property type="entry name" value="Phage_holin_3_6"/>
</dbReference>
<evidence type="ECO:0000256" key="2">
    <source>
        <dbReference type="SAM" id="Phobius"/>
    </source>
</evidence>
<feature type="compositionally biased region" description="Basic and acidic residues" evidence="1">
    <location>
        <begin position="109"/>
        <end position="122"/>
    </location>
</feature>
<dbReference type="OrthoDB" id="63733at2"/>
<feature type="compositionally biased region" description="Low complexity" evidence="1">
    <location>
        <begin position="125"/>
        <end position="140"/>
    </location>
</feature>
<dbReference type="EMBL" id="CP002454">
    <property type="protein sequence ID" value="ADV68119.1"/>
    <property type="molecule type" value="Genomic_DNA"/>
</dbReference>
<dbReference type="eggNOG" id="ENOG5033JK5">
    <property type="taxonomic scope" value="Bacteria"/>
</dbReference>
<reference evidence="4" key="2">
    <citation type="submission" date="2011-01" db="EMBL/GenBank/DDBJ databases">
        <title>The complete genome of Deinococcus maricopensis DSM 21211.</title>
        <authorList>
            <consortium name="US DOE Joint Genome Institute (JGI-PGF)"/>
            <person name="Lucas S."/>
            <person name="Copeland A."/>
            <person name="Lapidus A."/>
            <person name="Goodwin L."/>
            <person name="Pitluck S."/>
            <person name="Kyrpides N."/>
            <person name="Mavromatis K."/>
            <person name="Pagani I."/>
            <person name="Ivanova N."/>
            <person name="Ovchinnikova G."/>
            <person name="Zeytun A."/>
            <person name="Detter J.C."/>
            <person name="Han C."/>
            <person name="Land M."/>
            <person name="Hauser L."/>
            <person name="Markowitz V."/>
            <person name="Cheng J.-F."/>
            <person name="Hugenholtz P."/>
            <person name="Woyke T."/>
            <person name="Wu D."/>
            <person name="Pukall R."/>
            <person name="Gehrich-Schroeter G."/>
            <person name="Brambilla E."/>
            <person name="Klenk H.-P."/>
            <person name="Eisen J.A."/>
        </authorList>
    </citation>
    <scope>NUCLEOTIDE SEQUENCE [LARGE SCALE GENOMIC DNA]</scope>
    <source>
        <strain evidence="4">DSM 21211 / LMG 22137 / NRRL B-23946 / LB-34</strain>
    </source>
</reference>
<evidence type="ECO:0000313" key="3">
    <source>
        <dbReference type="EMBL" id="ADV68119.1"/>
    </source>
</evidence>
<gene>
    <name evidence="3" type="ordered locus">Deima_2484</name>
</gene>
<reference evidence="3 4" key="1">
    <citation type="journal article" date="2011" name="Stand. Genomic Sci.">
        <title>Complete genome sequence of Deinococcus maricopensis type strain (LB-34).</title>
        <authorList>
            <person name="Pukall R."/>
            <person name="Zeytun A."/>
            <person name="Lucas S."/>
            <person name="Lapidus A."/>
            <person name="Hammon N."/>
            <person name="Deshpande S."/>
            <person name="Nolan M."/>
            <person name="Cheng J.F."/>
            <person name="Pitluck S."/>
            <person name="Liolios K."/>
            <person name="Pagani I."/>
            <person name="Mikhailova N."/>
            <person name="Ivanova N."/>
            <person name="Mavromatis K."/>
            <person name="Pati A."/>
            <person name="Tapia R."/>
            <person name="Han C."/>
            <person name="Goodwin L."/>
            <person name="Chen A."/>
            <person name="Palaniappan K."/>
            <person name="Land M."/>
            <person name="Hauser L."/>
            <person name="Chang Y.J."/>
            <person name="Jeffries C.D."/>
            <person name="Brambilla E.M."/>
            <person name="Rohde M."/>
            <person name="Goker M."/>
            <person name="Detter J.C."/>
            <person name="Woyke T."/>
            <person name="Bristow J."/>
            <person name="Eisen J.A."/>
            <person name="Markowitz V."/>
            <person name="Hugenholtz P."/>
            <person name="Kyrpides N.C."/>
            <person name="Klenk H.P."/>
        </authorList>
    </citation>
    <scope>NUCLEOTIDE SEQUENCE [LARGE SCALE GENOMIC DNA]</scope>
    <source>
        <strain evidence="4">DSM 21211 / LMG 22137 / NRRL B-23946 / LB-34</strain>
    </source>
</reference>
<evidence type="ECO:0000256" key="1">
    <source>
        <dbReference type="SAM" id="MobiDB-lite"/>
    </source>
</evidence>
<dbReference type="STRING" id="709986.Deima_2484"/>
<keyword evidence="2" id="KW-0812">Transmembrane</keyword>
<dbReference type="TCDB" id="1.E.34.1.9">
    <property type="family name" value="the putative actinobacterial holin-x (hol-x) family"/>
</dbReference>
<dbReference type="KEGG" id="dmr:Deima_2484"/>
<feature type="region of interest" description="Disordered" evidence="1">
    <location>
        <begin position="109"/>
        <end position="199"/>
    </location>
</feature>
<dbReference type="Proteomes" id="UP000008635">
    <property type="component" value="Chromosome"/>
</dbReference>
<feature type="transmembrane region" description="Helical" evidence="2">
    <location>
        <begin position="41"/>
        <end position="68"/>
    </location>
</feature>
<evidence type="ECO:0008006" key="5">
    <source>
        <dbReference type="Google" id="ProtNLM"/>
    </source>
</evidence>
<dbReference type="HOGENOM" id="CLU_1370216_0_0_0"/>
<organism evidence="3 4">
    <name type="scientific">Deinococcus maricopensis (strain DSM 21211 / LMG 22137 / NRRL B-23946 / LB-34)</name>
    <dbReference type="NCBI Taxonomy" id="709986"/>
    <lineage>
        <taxon>Bacteria</taxon>
        <taxon>Thermotogati</taxon>
        <taxon>Deinococcota</taxon>
        <taxon>Deinococci</taxon>
        <taxon>Deinococcales</taxon>
        <taxon>Deinococcaceae</taxon>
        <taxon>Deinococcus</taxon>
    </lineage>
</organism>